<dbReference type="GO" id="GO:0034220">
    <property type="term" value="P:monoatomic ion transmembrane transport"/>
    <property type="evidence" value="ECO:0007669"/>
    <property type="project" value="InterPro"/>
</dbReference>
<sequence>MRHANCLVAALCVVAGTAHAQSSVTLYGSTDAGVGYASNLRGHSSFFAQQGTYQADRWGLTGIEDLGGGLKTVFKLESGFSTINGSMSSAGVLFNRQAFVGLSDNRFGTLTLGRMTDWNFEMLGPFSTGQSLGNFSAFHPANIDGLGNTVPSEWSNAVKFRSPAYGGLSFGAMYGFPGASSSSTAGRSYSLGVNYANGPLKLAATYSEYHDRTLNLNSGFGLTNFGGINLANGNPFVADSVKELGVGGSYEVGKVLLHAVATQVRVAKNGASENFRAVDAGANFHLTPAEEIDVGGWGASFDGGHWAQLTVANVYALSKATQVYVDVSLERASSSAIADTIGVGPSSTNKQIVVLTGIHHLF</sequence>
<feature type="domain" description="Porin" evidence="12">
    <location>
        <begin position="8"/>
        <end position="328"/>
    </location>
</feature>
<evidence type="ECO:0000256" key="9">
    <source>
        <dbReference type="ARBA" id="ARBA00023136"/>
    </source>
</evidence>
<dbReference type="InterPro" id="IPR033900">
    <property type="entry name" value="Gram_neg_porin_domain"/>
</dbReference>
<evidence type="ECO:0000256" key="10">
    <source>
        <dbReference type="ARBA" id="ARBA00023237"/>
    </source>
</evidence>
<evidence type="ECO:0000256" key="8">
    <source>
        <dbReference type="ARBA" id="ARBA00023114"/>
    </source>
</evidence>
<keyword evidence="10" id="KW-0998">Cell outer membrane</keyword>
<evidence type="ECO:0000256" key="11">
    <source>
        <dbReference type="SAM" id="SignalP"/>
    </source>
</evidence>
<keyword evidence="8" id="KW-0626">Porin</keyword>
<comment type="subunit">
    <text evidence="2">Homotrimer.</text>
</comment>
<dbReference type="CDD" id="cd00342">
    <property type="entry name" value="gram_neg_porins"/>
    <property type="match status" value="1"/>
</dbReference>
<gene>
    <name evidence="13" type="ORF">DWV00_21610</name>
</gene>
<evidence type="ECO:0000256" key="3">
    <source>
        <dbReference type="ARBA" id="ARBA00022448"/>
    </source>
</evidence>
<dbReference type="InterPro" id="IPR023614">
    <property type="entry name" value="Porin_dom_sf"/>
</dbReference>
<keyword evidence="5" id="KW-0812">Transmembrane</keyword>
<keyword evidence="9" id="KW-0472">Membrane</keyword>
<dbReference type="OrthoDB" id="8982743at2"/>
<evidence type="ECO:0000313" key="13">
    <source>
        <dbReference type="EMBL" id="RDU96903.1"/>
    </source>
</evidence>
<evidence type="ECO:0000313" key="14">
    <source>
        <dbReference type="Proteomes" id="UP000256838"/>
    </source>
</evidence>
<evidence type="ECO:0000256" key="2">
    <source>
        <dbReference type="ARBA" id="ARBA00011233"/>
    </source>
</evidence>
<name>A0A3D8JUV7_9BURK</name>
<evidence type="ECO:0000256" key="7">
    <source>
        <dbReference type="ARBA" id="ARBA00023065"/>
    </source>
</evidence>
<protein>
    <submittedName>
        <fullName evidence="13">Porin</fullName>
    </submittedName>
</protein>
<dbReference type="GO" id="GO:0046930">
    <property type="term" value="C:pore complex"/>
    <property type="evidence" value="ECO:0007669"/>
    <property type="project" value="UniProtKB-KW"/>
</dbReference>
<feature type="signal peptide" evidence="11">
    <location>
        <begin position="1"/>
        <end position="20"/>
    </location>
</feature>
<accession>A0A3D8JUV7</accession>
<organism evidence="13 14">
    <name type="scientific">Trinickia dinghuensis</name>
    <dbReference type="NCBI Taxonomy" id="2291023"/>
    <lineage>
        <taxon>Bacteria</taxon>
        <taxon>Pseudomonadati</taxon>
        <taxon>Pseudomonadota</taxon>
        <taxon>Betaproteobacteria</taxon>
        <taxon>Burkholderiales</taxon>
        <taxon>Burkholderiaceae</taxon>
        <taxon>Trinickia</taxon>
    </lineage>
</organism>
<dbReference type="Gene3D" id="2.40.160.10">
    <property type="entry name" value="Porin"/>
    <property type="match status" value="1"/>
</dbReference>
<dbReference type="GO" id="GO:0009279">
    <property type="term" value="C:cell outer membrane"/>
    <property type="evidence" value="ECO:0007669"/>
    <property type="project" value="UniProtKB-SubCell"/>
</dbReference>
<dbReference type="EMBL" id="QRGA01000012">
    <property type="protein sequence ID" value="RDU96903.1"/>
    <property type="molecule type" value="Genomic_DNA"/>
</dbReference>
<dbReference type="InterPro" id="IPR001702">
    <property type="entry name" value="Porin_Gram-ve"/>
</dbReference>
<dbReference type="GO" id="GO:0015288">
    <property type="term" value="F:porin activity"/>
    <property type="evidence" value="ECO:0007669"/>
    <property type="project" value="UniProtKB-KW"/>
</dbReference>
<dbReference type="PANTHER" id="PTHR34501:SF9">
    <property type="entry name" value="MAJOR OUTER MEMBRANE PROTEIN P.IA"/>
    <property type="match status" value="1"/>
</dbReference>
<keyword evidence="4" id="KW-1134">Transmembrane beta strand</keyword>
<keyword evidence="7" id="KW-0406">Ion transport</keyword>
<comment type="caution">
    <text evidence="13">The sequence shown here is derived from an EMBL/GenBank/DDBJ whole genome shotgun (WGS) entry which is preliminary data.</text>
</comment>
<keyword evidence="14" id="KW-1185">Reference proteome</keyword>
<evidence type="ECO:0000256" key="5">
    <source>
        <dbReference type="ARBA" id="ARBA00022692"/>
    </source>
</evidence>
<keyword evidence="3" id="KW-0813">Transport</keyword>
<feature type="chain" id="PRO_5017808256" evidence="11">
    <location>
        <begin position="21"/>
        <end position="362"/>
    </location>
</feature>
<keyword evidence="6 11" id="KW-0732">Signal</keyword>
<dbReference type="SUPFAM" id="SSF56935">
    <property type="entry name" value="Porins"/>
    <property type="match status" value="1"/>
</dbReference>
<dbReference type="InterPro" id="IPR050298">
    <property type="entry name" value="Gram-neg_bact_OMP"/>
</dbReference>
<dbReference type="PRINTS" id="PR00182">
    <property type="entry name" value="ECOLNEIPORIN"/>
</dbReference>
<dbReference type="PANTHER" id="PTHR34501">
    <property type="entry name" value="PROTEIN YDDL-RELATED"/>
    <property type="match status" value="1"/>
</dbReference>
<evidence type="ECO:0000256" key="4">
    <source>
        <dbReference type="ARBA" id="ARBA00022452"/>
    </source>
</evidence>
<dbReference type="Pfam" id="PF13609">
    <property type="entry name" value="Porin_4"/>
    <property type="match status" value="1"/>
</dbReference>
<evidence type="ECO:0000259" key="12">
    <source>
        <dbReference type="Pfam" id="PF13609"/>
    </source>
</evidence>
<evidence type="ECO:0000256" key="6">
    <source>
        <dbReference type="ARBA" id="ARBA00022729"/>
    </source>
</evidence>
<reference evidence="13 14" key="1">
    <citation type="submission" date="2018-08" db="EMBL/GenBank/DDBJ databases">
        <title>Paraburkholderia sp. DHOM06 isolated from forest soil.</title>
        <authorList>
            <person name="Gao Z.-H."/>
            <person name="Qiu L.-H."/>
        </authorList>
    </citation>
    <scope>NUCLEOTIDE SEQUENCE [LARGE SCALE GENOMIC DNA]</scope>
    <source>
        <strain evidence="13 14">DHOM06</strain>
    </source>
</reference>
<comment type="subcellular location">
    <subcellularLocation>
        <location evidence="1">Cell outer membrane</location>
        <topology evidence="1">Multi-pass membrane protein</topology>
    </subcellularLocation>
</comment>
<evidence type="ECO:0000256" key="1">
    <source>
        <dbReference type="ARBA" id="ARBA00004571"/>
    </source>
</evidence>
<dbReference type="AlphaFoldDB" id="A0A3D8JUV7"/>
<dbReference type="Proteomes" id="UP000256838">
    <property type="component" value="Unassembled WGS sequence"/>
</dbReference>
<proteinExistence type="predicted"/>